<dbReference type="STRING" id="39490.ERS852448_00313"/>
<dbReference type="Proteomes" id="UP000095492">
    <property type="component" value="Unassembled WGS sequence"/>
</dbReference>
<name>A0A173RC37_EUBRA</name>
<dbReference type="OrthoDB" id="9797586at2"/>
<keyword evidence="4" id="KW-0902">Two-component regulatory system</keyword>
<dbReference type="InterPro" id="IPR004358">
    <property type="entry name" value="Sig_transdc_His_kin-like_C"/>
</dbReference>
<feature type="domain" description="Histidine kinase" evidence="5">
    <location>
        <begin position="1"/>
        <end position="107"/>
    </location>
</feature>
<protein>
    <recommendedName>
        <fullName evidence="2">histidine kinase</fullName>
        <ecNumber evidence="2">2.7.13.3</ecNumber>
    </recommendedName>
</protein>
<organism evidence="6 8">
    <name type="scientific">Eubacterium ramulus</name>
    <dbReference type="NCBI Taxonomy" id="39490"/>
    <lineage>
        <taxon>Bacteria</taxon>
        <taxon>Bacillati</taxon>
        <taxon>Bacillota</taxon>
        <taxon>Clostridia</taxon>
        <taxon>Eubacteriales</taxon>
        <taxon>Eubacteriaceae</taxon>
        <taxon>Eubacterium</taxon>
    </lineage>
</organism>
<evidence type="ECO:0000259" key="5">
    <source>
        <dbReference type="PROSITE" id="PS50109"/>
    </source>
</evidence>
<dbReference type="AlphaFoldDB" id="A0A173RC37"/>
<dbReference type="RefSeq" id="WP_022036733.1">
    <property type="nucleotide sequence ID" value="NZ_CAXUGT010000004.1"/>
</dbReference>
<dbReference type="Pfam" id="PF02518">
    <property type="entry name" value="HATPase_c"/>
    <property type="match status" value="1"/>
</dbReference>
<accession>A0A173RC37</accession>
<dbReference type="PRINTS" id="PR00344">
    <property type="entry name" value="BCTRLSENSOR"/>
</dbReference>
<evidence type="ECO:0000313" key="9">
    <source>
        <dbReference type="Proteomes" id="UP000431304"/>
    </source>
</evidence>
<dbReference type="InterPro" id="IPR036890">
    <property type="entry name" value="HATPase_C_sf"/>
</dbReference>
<sequence>MLPEISLNILDISQNSISAKATQIKIMVWVNTFKQQIKVQIKDNGTGMDAETVKRVTDPFYTTRTTRKVGLGIPFFKQEAECTGGSFSISSVLGQGTDIQAIFCTDHIDCMPLGNLNETVYSLIVMHPDIEFYYGYQVNEAEFHLDTKEMREMLGDIPLDTPEISSFIRDYLEENESDINRMQNYPG</sequence>
<dbReference type="SUPFAM" id="SSF55874">
    <property type="entry name" value="ATPase domain of HSP90 chaperone/DNA topoisomerase II/histidine kinase"/>
    <property type="match status" value="1"/>
</dbReference>
<dbReference type="GO" id="GO:0000160">
    <property type="term" value="P:phosphorelay signal transduction system"/>
    <property type="evidence" value="ECO:0007669"/>
    <property type="project" value="UniProtKB-KW"/>
</dbReference>
<reference evidence="7 9" key="2">
    <citation type="journal article" date="2019" name="Nat. Med.">
        <title>A library of human gut bacterial isolates paired with longitudinal multiomics data enables mechanistic microbiome research.</title>
        <authorList>
            <person name="Poyet M."/>
            <person name="Groussin M."/>
            <person name="Gibbons S.M."/>
            <person name="Avila-Pacheco J."/>
            <person name="Jiang X."/>
            <person name="Kearney S.M."/>
            <person name="Perrotta A.R."/>
            <person name="Berdy B."/>
            <person name="Zhao S."/>
            <person name="Lieberman T.D."/>
            <person name="Swanson P.K."/>
            <person name="Smith M."/>
            <person name="Roesemann S."/>
            <person name="Alexander J.E."/>
            <person name="Rich S.A."/>
            <person name="Livny J."/>
            <person name="Vlamakis H."/>
            <person name="Clish C."/>
            <person name="Bullock K."/>
            <person name="Deik A."/>
            <person name="Scott J."/>
            <person name="Pierce K.A."/>
            <person name="Xavier R.J."/>
            <person name="Alm E.J."/>
        </authorList>
    </citation>
    <scope>NUCLEOTIDE SEQUENCE [LARGE SCALE GENOMIC DNA]</scope>
    <source>
        <strain evidence="7 9">BIOML-A3</strain>
    </source>
</reference>
<keyword evidence="3 6" id="KW-0418">Kinase</keyword>
<dbReference type="InterPro" id="IPR003594">
    <property type="entry name" value="HATPase_dom"/>
</dbReference>
<dbReference type="EMBL" id="CYYA01000002">
    <property type="protein sequence ID" value="CUM75347.1"/>
    <property type="molecule type" value="Genomic_DNA"/>
</dbReference>
<dbReference type="EC" id="2.7.13.3" evidence="2"/>
<proteinExistence type="predicted"/>
<dbReference type="GO" id="GO:0005524">
    <property type="term" value="F:ATP binding"/>
    <property type="evidence" value="ECO:0007669"/>
    <property type="project" value="UniProtKB-KW"/>
</dbReference>
<dbReference type="GeneID" id="97390991"/>
<evidence type="ECO:0000313" key="8">
    <source>
        <dbReference type="Proteomes" id="UP000095492"/>
    </source>
</evidence>
<keyword evidence="6" id="KW-0808">Transferase</keyword>
<dbReference type="InterPro" id="IPR005467">
    <property type="entry name" value="His_kinase_dom"/>
</dbReference>
<keyword evidence="7" id="KW-0067">ATP-binding</keyword>
<dbReference type="Gene3D" id="3.30.565.10">
    <property type="entry name" value="Histidine kinase-like ATPase, C-terminal domain"/>
    <property type="match status" value="1"/>
</dbReference>
<dbReference type="PROSITE" id="PS50109">
    <property type="entry name" value="HIS_KIN"/>
    <property type="match status" value="1"/>
</dbReference>
<dbReference type="GO" id="GO:0004673">
    <property type="term" value="F:protein histidine kinase activity"/>
    <property type="evidence" value="ECO:0007669"/>
    <property type="project" value="UniProtKB-EC"/>
</dbReference>
<evidence type="ECO:0000256" key="1">
    <source>
        <dbReference type="ARBA" id="ARBA00000085"/>
    </source>
</evidence>
<evidence type="ECO:0000313" key="7">
    <source>
        <dbReference type="EMBL" id="MSD15641.1"/>
    </source>
</evidence>
<evidence type="ECO:0000256" key="3">
    <source>
        <dbReference type="ARBA" id="ARBA00022777"/>
    </source>
</evidence>
<evidence type="ECO:0000256" key="4">
    <source>
        <dbReference type="ARBA" id="ARBA00023012"/>
    </source>
</evidence>
<comment type="catalytic activity">
    <reaction evidence="1">
        <text>ATP + protein L-histidine = ADP + protein N-phospho-L-histidine.</text>
        <dbReference type="EC" id="2.7.13.3"/>
    </reaction>
</comment>
<reference evidence="6 8" key="1">
    <citation type="submission" date="2015-09" db="EMBL/GenBank/DDBJ databases">
        <authorList>
            <consortium name="Pathogen Informatics"/>
        </authorList>
    </citation>
    <scope>NUCLEOTIDE SEQUENCE [LARGE SCALE GENOMIC DNA]</scope>
    <source>
        <strain evidence="6 8">2789STDY5608891</strain>
    </source>
</reference>
<gene>
    <name evidence="6" type="primary">cqsS</name>
    <name evidence="6" type="ORF">ERS852448_00313</name>
    <name evidence="7" type="ORF">GKE72_06055</name>
</gene>
<evidence type="ECO:0000313" key="6">
    <source>
        <dbReference type="EMBL" id="CUM75347.1"/>
    </source>
</evidence>
<dbReference type="Proteomes" id="UP000431304">
    <property type="component" value="Unassembled WGS sequence"/>
</dbReference>
<keyword evidence="7" id="KW-0547">Nucleotide-binding</keyword>
<evidence type="ECO:0000256" key="2">
    <source>
        <dbReference type="ARBA" id="ARBA00012438"/>
    </source>
</evidence>
<dbReference type="EMBL" id="WKRA01000007">
    <property type="protein sequence ID" value="MSD15641.1"/>
    <property type="molecule type" value="Genomic_DNA"/>
</dbReference>